<dbReference type="Proteomes" id="UP000627838">
    <property type="component" value="Unassembled WGS sequence"/>
</dbReference>
<evidence type="ECO:0000313" key="2">
    <source>
        <dbReference type="Proteomes" id="UP000627838"/>
    </source>
</evidence>
<accession>A0ABR9K210</accession>
<proteinExistence type="predicted"/>
<organism evidence="1 2">
    <name type="scientific">Actinomadura algeriensis</name>
    <dbReference type="NCBI Taxonomy" id="1679523"/>
    <lineage>
        <taxon>Bacteria</taxon>
        <taxon>Bacillati</taxon>
        <taxon>Actinomycetota</taxon>
        <taxon>Actinomycetes</taxon>
        <taxon>Streptosporangiales</taxon>
        <taxon>Thermomonosporaceae</taxon>
        <taxon>Actinomadura</taxon>
    </lineage>
</organism>
<keyword evidence="2" id="KW-1185">Reference proteome</keyword>
<reference evidence="1 2" key="1">
    <citation type="submission" date="2020-10" db="EMBL/GenBank/DDBJ databases">
        <title>Sequencing the genomes of 1000 actinobacteria strains.</title>
        <authorList>
            <person name="Klenk H.-P."/>
        </authorList>
    </citation>
    <scope>NUCLEOTIDE SEQUENCE [LARGE SCALE GENOMIC DNA]</scope>
    <source>
        <strain evidence="1 2">DSM 46744</strain>
    </source>
</reference>
<gene>
    <name evidence="1" type="ORF">H4W34_006476</name>
</gene>
<sequence length="51" mass="5629">MTVYNPCSETVHDPFSVDRRLRDEAPVHQDDHIAFGDEVTFTPSAPAGGRS</sequence>
<dbReference type="RefSeq" id="WP_192762653.1">
    <property type="nucleotide sequence ID" value="NZ_JADBDZ010000001.1"/>
</dbReference>
<protein>
    <submittedName>
        <fullName evidence="1">Uncharacterized protein</fullName>
    </submittedName>
</protein>
<dbReference type="EMBL" id="JADBDZ010000001">
    <property type="protein sequence ID" value="MBE1536643.1"/>
    <property type="molecule type" value="Genomic_DNA"/>
</dbReference>
<evidence type="ECO:0000313" key="1">
    <source>
        <dbReference type="EMBL" id="MBE1536643.1"/>
    </source>
</evidence>
<comment type="caution">
    <text evidence="1">The sequence shown here is derived from an EMBL/GenBank/DDBJ whole genome shotgun (WGS) entry which is preliminary data.</text>
</comment>
<name>A0ABR9K210_9ACTN</name>